<comment type="caution">
    <text evidence="2">The sequence shown here is derived from an EMBL/GenBank/DDBJ whole genome shotgun (WGS) entry which is preliminary data.</text>
</comment>
<evidence type="ECO:0000256" key="1">
    <source>
        <dbReference type="SAM" id="MobiDB-lite"/>
    </source>
</evidence>
<organism evidence="2 3">
    <name type="scientific">Kitasatospora cheerisanensis KCTC 2395</name>
    <dbReference type="NCBI Taxonomy" id="1348663"/>
    <lineage>
        <taxon>Bacteria</taxon>
        <taxon>Bacillati</taxon>
        <taxon>Actinomycetota</taxon>
        <taxon>Actinomycetes</taxon>
        <taxon>Kitasatosporales</taxon>
        <taxon>Streptomycetaceae</taxon>
        <taxon>Kitasatospora</taxon>
    </lineage>
</organism>
<dbReference type="PATRIC" id="fig|1348663.4.peg.1550"/>
<evidence type="ECO:0000313" key="2">
    <source>
        <dbReference type="EMBL" id="KDN86633.1"/>
    </source>
</evidence>
<name>A0A066YYM3_9ACTN</name>
<feature type="region of interest" description="Disordered" evidence="1">
    <location>
        <begin position="35"/>
        <end position="75"/>
    </location>
</feature>
<sequence>MPVDRGGPMSAARIRWGAGLAAAGLITLTACGSATQTAGGAAPNAPATATLGASPSPWPSPSPSGTPMSRPGLSDLASALGEQGRGAFQDVYGTLELDNERNVVVLSVTDPARGRALVAAAKQAHPDADTGRVRVEGCPFTRAEIDRAMDAIMTAELPAKVFSAGMAPHATGLVVETDEASTTSPALRAALTAVAGRIPVTLKAGQPVKDM</sequence>
<protein>
    <submittedName>
        <fullName evidence="2">Uncharacterized protein</fullName>
    </submittedName>
</protein>
<gene>
    <name evidence="2" type="ORF">KCH_16120</name>
</gene>
<dbReference type="EMBL" id="JNBY01000065">
    <property type="protein sequence ID" value="KDN86633.1"/>
    <property type="molecule type" value="Genomic_DNA"/>
</dbReference>
<keyword evidence="3" id="KW-1185">Reference proteome</keyword>
<dbReference type="PROSITE" id="PS51257">
    <property type="entry name" value="PROKAR_LIPOPROTEIN"/>
    <property type="match status" value="1"/>
</dbReference>
<feature type="compositionally biased region" description="Low complexity" evidence="1">
    <location>
        <begin position="35"/>
        <end position="55"/>
    </location>
</feature>
<reference evidence="2 3" key="1">
    <citation type="submission" date="2014-05" db="EMBL/GenBank/DDBJ databases">
        <title>Draft Genome Sequence of Kitasatospora cheerisanensis KCTC 2395.</title>
        <authorList>
            <person name="Nam D.H."/>
        </authorList>
    </citation>
    <scope>NUCLEOTIDE SEQUENCE [LARGE SCALE GENOMIC DNA]</scope>
    <source>
        <strain evidence="2 3">KCTC 2395</strain>
    </source>
</reference>
<dbReference type="eggNOG" id="ENOG5030N5T">
    <property type="taxonomic scope" value="Bacteria"/>
</dbReference>
<dbReference type="AlphaFoldDB" id="A0A066YYM3"/>
<dbReference type="Proteomes" id="UP000027178">
    <property type="component" value="Unassembled WGS sequence"/>
</dbReference>
<proteinExistence type="predicted"/>
<evidence type="ECO:0000313" key="3">
    <source>
        <dbReference type="Proteomes" id="UP000027178"/>
    </source>
</evidence>
<accession>A0A066YYM3</accession>
<dbReference type="HOGENOM" id="CLU_1303530_0_0_11"/>